<name>A0A369JX06_HYPMA</name>
<feature type="region of interest" description="Disordered" evidence="1">
    <location>
        <begin position="1"/>
        <end position="29"/>
    </location>
</feature>
<accession>A0A369JX06</accession>
<feature type="compositionally biased region" description="Low complexity" evidence="1">
    <location>
        <begin position="312"/>
        <end position="322"/>
    </location>
</feature>
<feature type="region of interest" description="Disordered" evidence="1">
    <location>
        <begin position="116"/>
        <end position="437"/>
    </location>
</feature>
<dbReference type="InParanoid" id="A0A369JX06"/>
<keyword evidence="3" id="KW-1185">Reference proteome</keyword>
<dbReference type="OrthoDB" id="2963154at2759"/>
<evidence type="ECO:0000256" key="1">
    <source>
        <dbReference type="SAM" id="MobiDB-lite"/>
    </source>
</evidence>
<evidence type="ECO:0000313" key="3">
    <source>
        <dbReference type="Proteomes" id="UP000076154"/>
    </source>
</evidence>
<feature type="compositionally biased region" description="Low complexity" evidence="1">
    <location>
        <begin position="345"/>
        <end position="366"/>
    </location>
</feature>
<feature type="compositionally biased region" description="Pro residues" evidence="1">
    <location>
        <begin position="423"/>
        <end position="437"/>
    </location>
</feature>
<feature type="compositionally biased region" description="Polar residues" evidence="1">
    <location>
        <begin position="262"/>
        <end position="281"/>
    </location>
</feature>
<protein>
    <submittedName>
        <fullName evidence="2">Uncharacterized protein</fullName>
    </submittedName>
</protein>
<gene>
    <name evidence="2" type="ORF">Hypma_007414</name>
</gene>
<comment type="caution">
    <text evidence="2">The sequence shown here is derived from an EMBL/GenBank/DDBJ whole genome shotgun (WGS) entry which is preliminary data.</text>
</comment>
<feature type="compositionally biased region" description="Polar residues" evidence="1">
    <location>
        <begin position="178"/>
        <end position="187"/>
    </location>
</feature>
<dbReference type="EMBL" id="LUEZ02000041">
    <property type="protein sequence ID" value="RDB25067.1"/>
    <property type="molecule type" value="Genomic_DNA"/>
</dbReference>
<dbReference type="AlphaFoldDB" id="A0A369JX06"/>
<reference evidence="2" key="1">
    <citation type="submission" date="2018-04" db="EMBL/GenBank/DDBJ databases">
        <title>Whole genome sequencing of Hypsizygus marmoreus.</title>
        <authorList>
            <person name="Choi I.-G."/>
            <person name="Min B."/>
            <person name="Kim J.-G."/>
            <person name="Kim S."/>
            <person name="Oh Y.-L."/>
            <person name="Kong W.-S."/>
            <person name="Park H."/>
            <person name="Jeong J."/>
            <person name="Song E.-S."/>
        </authorList>
    </citation>
    <scope>NUCLEOTIDE SEQUENCE [LARGE SCALE GENOMIC DNA]</scope>
    <source>
        <strain evidence="2">51987-8</strain>
    </source>
</reference>
<sequence length="650" mass="71473">MASTRNQFNGHGHRPLTPTPPHHYAPSTIHSHDESMMQIDSANHPEPAYHTSLHMPSSDPFGLGIPVLDATLGAGPSQHPPNHGRRALQGYEIVEGWKQDAAGKYYYQEQHARMEEVDSQGEPLEAPPAPMLDEYGDEIPEPLPGYTTPPPRPMRRRPASIASTPPIPPSNGGWMSLGLTTPTRTQTHSPPVHPRPRSPGSDVARLRFLMSSRRGTSNLDRSFDTDRVPQRSGTPPPPRSRRGPPGPSGLSRSASPWPPQSLHRSGQPNWRSFQIPTPARQTTSSSHGRPRSTSSGIADSSFDILRPPPPRGQQQQEIHQPQGRYNYGEDAPGTHNPGSSLHFGGATAAAPDAPSSSGVSSSDTSSHLVPPPPPPKDPQTSPQGNRMPFTFDVPFTSTPRMQPRHSSLVHGSPDRMASASKPSAPPPPSPPPPPPIFFPDFQAAAAAAAHDYDPDPLATNVRLVEIATTSVDSIHTFFTSVEHQYDVRLHTQMCKRVKTSLLAVAVVLQRRQQFPEEQIRLGSKAWQRKYTERLASLQRTLQKLCKFVTDIENHHPKLKTIDKGLDKLSEYDSKLTNLASKFNSLFDRIRVRHLHAMLVQAHAEAQEARSHARSARDLPGWAAGKARRAELRKEFMAWRGRGGRRAALVS</sequence>
<proteinExistence type="predicted"/>
<feature type="compositionally biased region" description="Pro residues" evidence="1">
    <location>
        <begin position="141"/>
        <end position="152"/>
    </location>
</feature>
<dbReference type="Proteomes" id="UP000076154">
    <property type="component" value="Unassembled WGS sequence"/>
</dbReference>
<organism evidence="2 3">
    <name type="scientific">Hypsizygus marmoreus</name>
    <name type="common">White beech mushroom</name>
    <name type="synonym">Agaricus marmoreus</name>
    <dbReference type="NCBI Taxonomy" id="39966"/>
    <lineage>
        <taxon>Eukaryota</taxon>
        <taxon>Fungi</taxon>
        <taxon>Dikarya</taxon>
        <taxon>Basidiomycota</taxon>
        <taxon>Agaricomycotina</taxon>
        <taxon>Agaricomycetes</taxon>
        <taxon>Agaricomycetidae</taxon>
        <taxon>Agaricales</taxon>
        <taxon>Tricholomatineae</taxon>
        <taxon>Lyophyllaceae</taxon>
        <taxon>Hypsizygus</taxon>
    </lineage>
</organism>
<feature type="compositionally biased region" description="Low complexity" evidence="1">
    <location>
        <begin position="282"/>
        <end position="296"/>
    </location>
</feature>
<evidence type="ECO:0000313" key="2">
    <source>
        <dbReference type="EMBL" id="RDB25067.1"/>
    </source>
</evidence>